<feature type="transmembrane region" description="Helical" evidence="7">
    <location>
        <begin position="93"/>
        <end position="112"/>
    </location>
</feature>
<feature type="domain" description="Major facilitator superfamily (MFS) profile" evidence="8">
    <location>
        <begin position="3"/>
        <end position="374"/>
    </location>
</feature>
<dbReference type="InterPro" id="IPR020846">
    <property type="entry name" value="MFS_dom"/>
</dbReference>
<dbReference type="GO" id="GO:0005886">
    <property type="term" value="C:plasma membrane"/>
    <property type="evidence" value="ECO:0007669"/>
    <property type="project" value="UniProtKB-SubCell"/>
</dbReference>
<keyword evidence="10" id="KW-1185">Reference proteome</keyword>
<dbReference type="RefSeq" id="WP_095370481.1">
    <property type="nucleotide sequence ID" value="NZ_CP022983.1"/>
</dbReference>
<feature type="transmembrane region" description="Helical" evidence="7">
    <location>
        <begin position="70"/>
        <end position="87"/>
    </location>
</feature>
<feature type="transmembrane region" description="Helical" evidence="7">
    <location>
        <begin position="157"/>
        <end position="175"/>
    </location>
</feature>
<feature type="transmembrane region" description="Helical" evidence="7">
    <location>
        <begin position="132"/>
        <end position="151"/>
    </location>
</feature>
<reference evidence="9 10" key="1">
    <citation type="submission" date="2017-08" db="EMBL/GenBank/DDBJ databases">
        <title>Complete Genome Sequence of Bacillus kochii Oregon-R-modENCODE STRAIN BDGP4, isolated from Drosophila melanogaster gut.</title>
        <authorList>
            <person name="Wan K.H."/>
            <person name="Yu C."/>
            <person name="Park S."/>
            <person name="Hammonds A.S."/>
            <person name="Booth B.W."/>
            <person name="Celniker S.E."/>
        </authorList>
    </citation>
    <scope>NUCLEOTIDE SEQUENCE [LARGE SCALE GENOMIC DNA]</scope>
    <source>
        <strain evidence="9 10">BDGP4</strain>
    </source>
</reference>
<protein>
    <submittedName>
        <fullName evidence="9">MFS transporter</fullName>
    </submittedName>
</protein>
<dbReference type="InterPro" id="IPR011701">
    <property type="entry name" value="MFS"/>
</dbReference>
<evidence type="ECO:0000256" key="3">
    <source>
        <dbReference type="ARBA" id="ARBA00022475"/>
    </source>
</evidence>
<dbReference type="InterPro" id="IPR036259">
    <property type="entry name" value="MFS_trans_sf"/>
</dbReference>
<sequence length="374" mass="40091">MRKVILPGLAMIAVTYALARLSYGLFLPNISNTLGMSEGEAGLGSSIAFIAYALALLLSALLIKHFGYRKVNLFAGFTAVFGLLGMASAPSILYLNISLFIAGLGSGLASPALSQMVQNTLSKEKLDQGNTWINSGTSFGIILTGPIVILLTDHWRLAYLLFAVIAALVLIWNHFSLPPDEKKESVSDNNIKYLSAIKTAKYLLVASLLIGGSSSIYWTFSRSFITSSYGLGINESVIFWIIIGLAGILGGVSGNFIQKLGLSLSYRLLVFLLATSIFLLTIPSAVAIYLSAFLFGSTYVFLTGLCIVWATRIFPVLPALGVSLSFFALGIGQSLGSYLAGISIEMTSYPFSFNIFAAFCFVALFVTTKKKSTS</sequence>
<dbReference type="GO" id="GO:0022857">
    <property type="term" value="F:transmembrane transporter activity"/>
    <property type="evidence" value="ECO:0007669"/>
    <property type="project" value="InterPro"/>
</dbReference>
<feature type="transmembrane region" description="Helical" evidence="7">
    <location>
        <begin position="317"/>
        <end position="339"/>
    </location>
</feature>
<dbReference type="SUPFAM" id="SSF103473">
    <property type="entry name" value="MFS general substrate transporter"/>
    <property type="match status" value="1"/>
</dbReference>
<dbReference type="Gene3D" id="1.20.1250.20">
    <property type="entry name" value="MFS general substrate transporter like domains"/>
    <property type="match status" value="1"/>
</dbReference>
<keyword evidence="5 7" id="KW-1133">Transmembrane helix</keyword>
<feature type="transmembrane region" description="Helical" evidence="7">
    <location>
        <begin position="264"/>
        <end position="282"/>
    </location>
</feature>
<dbReference type="EMBL" id="CP022983">
    <property type="protein sequence ID" value="ASV66906.1"/>
    <property type="molecule type" value="Genomic_DNA"/>
</dbReference>
<comment type="subcellular location">
    <subcellularLocation>
        <location evidence="1">Cell membrane</location>
        <topology evidence="1">Multi-pass membrane protein</topology>
    </subcellularLocation>
</comment>
<keyword evidence="2" id="KW-0813">Transport</keyword>
<name>A0A248TFF2_9BACI</name>
<dbReference type="Pfam" id="PF07690">
    <property type="entry name" value="MFS_1"/>
    <property type="match status" value="1"/>
</dbReference>
<dbReference type="KEGG" id="bko:CKF48_05935"/>
<evidence type="ECO:0000313" key="9">
    <source>
        <dbReference type="EMBL" id="ASV66906.1"/>
    </source>
</evidence>
<evidence type="ECO:0000256" key="6">
    <source>
        <dbReference type="ARBA" id="ARBA00023136"/>
    </source>
</evidence>
<keyword evidence="6 7" id="KW-0472">Membrane</keyword>
<dbReference type="PANTHER" id="PTHR43124">
    <property type="entry name" value="PURINE EFFLUX PUMP PBUE"/>
    <property type="match status" value="1"/>
</dbReference>
<evidence type="ECO:0000256" key="1">
    <source>
        <dbReference type="ARBA" id="ARBA00004651"/>
    </source>
</evidence>
<dbReference type="Proteomes" id="UP000215137">
    <property type="component" value="Chromosome"/>
</dbReference>
<evidence type="ECO:0000256" key="4">
    <source>
        <dbReference type="ARBA" id="ARBA00022692"/>
    </source>
</evidence>
<dbReference type="AlphaFoldDB" id="A0A248TFF2"/>
<dbReference type="InterPro" id="IPR050189">
    <property type="entry name" value="MFS_Efflux_Transporters"/>
</dbReference>
<dbReference type="PROSITE" id="PS50850">
    <property type="entry name" value="MFS"/>
    <property type="match status" value="1"/>
</dbReference>
<evidence type="ECO:0000313" key="10">
    <source>
        <dbReference type="Proteomes" id="UP000215137"/>
    </source>
</evidence>
<feature type="transmembrane region" description="Helical" evidence="7">
    <location>
        <begin position="351"/>
        <end position="368"/>
    </location>
</feature>
<evidence type="ECO:0000259" key="8">
    <source>
        <dbReference type="PROSITE" id="PS50850"/>
    </source>
</evidence>
<organism evidence="9 10">
    <name type="scientific">Cytobacillus kochii</name>
    <dbReference type="NCBI Taxonomy" id="859143"/>
    <lineage>
        <taxon>Bacteria</taxon>
        <taxon>Bacillati</taxon>
        <taxon>Bacillota</taxon>
        <taxon>Bacilli</taxon>
        <taxon>Bacillales</taxon>
        <taxon>Bacillaceae</taxon>
        <taxon>Cytobacillus</taxon>
    </lineage>
</organism>
<accession>A0A248TFF2</accession>
<evidence type="ECO:0000256" key="7">
    <source>
        <dbReference type="SAM" id="Phobius"/>
    </source>
</evidence>
<keyword evidence="4 7" id="KW-0812">Transmembrane</keyword>
<dbReference type="OrthoDB" id="2957247at2"/>
<keyword evidence="3" id="KW-1003">Cell membrane</keyword>
<gene>
    <name evidence="9" type="ORF">CKF48_05935</name>
</gene>
<feature type="transmembrane region" description="Helical" evidence="7">
    <location>
        <begin position="43"/>
        <end position="63"/>
    </location>
</feature>
<evidence type="ECO:0000256" key="5">
    <source>
        <dbReference type="ARBA" id="ARBA00022989"/>
    </source>
</evidence>
<dbReference type="PANTHER" id="PTHR43124:SF3">
    <property type="entry name" value="CHLORAMPHENICOL EFFLUX PUMP RV0191"/>
    <property type="match status" value="1"/>
</dbReference>
<feature type="transmembrane region" description="Helical" evidence="7">
    <location>
        <begin position="202"/>
        <end position="225"/>
    </location>
</feature>
<feature type="transmembrane region" description="Helical" evidence="7">
    <location>
        <begin position="288"/>
        <end position="310"/>
    </location>
</feature>
<evidence type="ECO:0000256" key="2">
    <source>
        <dbReference type="ARBA" id="ARBA00022448"/>
    </source>
</evidence>
<feature type="transmembrane region" description="Helical" evidence="7">
    <location>
        <begin position="237"/>
        <end position="257"/>
    </location>
</feature>
<proteinExistence type="predicted"/>